<proteinExistence type="predicted"/>
<accession>M7Y6R4</accession>
<evidence type="ECO:0000313" key="2">
    <source>
        <dbReference type="Proteomes" id="UP000010953"/>
    </source>
</evidence>
<protein>
    <submittedName>
        <fullName evidence="1">Uncharacterized protein</fullName>
    </submittedName>
</protein>
<dbReference type="STRING" id="1239962.C943_00923"/>
<organism evidence="1 2">
    <name type="scientific">Mariniradius saccharolyticus AK6</name>
    <dbReference type="NCBI Taxonomy" id="1239962"/>
    <lineage>
        <taxon>Bacteria</taxon>
        <taxon>Pseudomonadati</taxon>
        <taxon>Bacteroidota</taxon>
        <taxon>Cytophagia</taxon>
        <taxon>Cytophagales</taxon>
        <taxon>Cyclobacteriaceae</taxon>
        <taxon>Mariniradius</taxon>
    </lineage>
</organism>
<dbReference type="AlphaFoldDB" id="M7Y6R4"/>
<dbReference type="Proteomes" id="UP000010953">
    <property type="component" value="Unassembled WGS sequence"/>
</dbReference>
<evidence type="ECO:0000313" key="1">
    <source>
        <dbReference type="EMBL" id="EMS32916.1"/>
    </source>
</evidence>
<gene>
    <name evidence="1" type="ORF">C943_00923</name>
</gene>
<comment type="caution">
    <text evidence="1">The sequence shown here is derived from an EMBL/GenBank/DDBJ whole genome shotgun (WGS) entry which is preliminary data.</text>
</comment>
<dbReference type="InParanoid" id="M7Y6R4"/>
<reference evidence="1" key="1">
    <citation type="submission" date="2013-01" db="EMBL/GenBank/DDBJ databases">
        <title>Genome assembly of Mariniradius saccharolyticus AK6.</title>
        <authorList>
            <person name="Vaidya B."/>
            <person name="Khatri I."/>
            <person name="Tanuku N.R.S."/>
            <person name="Subramanian S."/>
            <person name="Pinnaka A."/>
        </authorList>
    </citation>
    <scope>NUCLEOTIDE SEQUENCE [LARGE SCALE GENOMIC DNA]</scope>
    <source>
        <strain evidence="1">AK6</strain>
    </source>
</reference>
<keyword evidence="2" id="KW-1185">Reference proteome</keyword>
<sequence>MFDFGVSYKERSNTVSPIFGIPLGPADLGIIYQMNKTTLTK</sequence>
<dbReference type="EMBL" id="AMZY02000011">
    <property type="protein sequence ID" value="EMS32916.1"/>
    <property type="molecule type" value="Genomic_DNA"/>
</dbReference>
<name>M7Y6R4_9BACT</name>